<dbReference type="PROSITE" id="PS00329">
    <property type="entry name" value="HSP70_2"/>
    <property type="match status" value="1"/>
</dbReference>
<dbReference type="Pfam" id="PF00012">
    <property type="entry name" value="HSP70"/>
    <property type="match status" value="1"/>
</dbReference>
<keyword evidence="7" id="KW-1185">Reference proteome</keyword>
<sequence>MRNLLAIIASAKALSIGIDLGTSTSCCAVYRNGAPELVPRRVDGKLLTPSVCVVSSDSIRLAEPLTTLNDNEVLVTSWKRAIGLDKATAAWRVEEPTKKRLRLDDGSTDEDSYVGVMTTVGRVKPVDLSSCVLDSLLTDCETFLGERPKNAVIGVPACFLPSQRRATEAAAYKAGLQKVQIANEPELAARAHGTSQKNDERLAMVFDLGGGTLDVSLVDVGGRTAEVISTAGDLNLGGDDFTRAVIDVDPSLTISEAERVKIELTTQKNTDTVTRSDLEKASSILLERCCDAAREACVLGDARLEGDELSDEAPPASTRAKRRKQAKQSQRALDDLRKAAPNIKIVPQQGSRTVDDLVLVGAATKMPCVQKCLSKLTGVPYRKAVDPDRAVAFGAALQARANDGEVAAEDDFVVVGAFQAEVLRHFAQANSVDDEDLGALEDEDDDFEAYLEDLDEVDDEEFERLLALAEEGEEEEFVDIDGEEFDKLGL</sequence>
<evidence type="ECO:0000256" key="2">
    <source>
        <dbReference type="ARBA" id="ARBA00022840"/>
    </source>
</evidence>
<dbReference type="GO" id="GO:0005524">
    <property type="term" value="F:ATP binding"/>
    <property type="evidence" value="ECO:0007669"/>
    <property type="project" value="UniProtKB-KW"/>
</dbReference>
<evidence type="ECO:0000256" key="1">
    <source>
        <dbReference type="ARBA" id="ARBA00022741"/>
    </source>
</evidence>
<dbReference type="GO" id="GO:0140662">
    <property type="term" value="F:ATP-dependent protein folding chaperone"/>
    <property type="evidence" value="ECO:0007669"/>
    <property type="project" value="InterPro"/>
</dbReference>
<dbReference type="EMBL" id="HBIW01018562">
    <property type="protein sequence ID" value="CAE0700544.1"/>
    <property type="molecule type" value="Transcribed_RNA"/>
</dbReference>
<evidence type="ECO:0000256" key="4">
    <source>
        <dbReference type="SAM" id="SignalP"/>
    </source>
</evidence>
<keyword evidence="2" id="KW-0067">ATP-binding</keyword>
<dbReference type="AlphaFoldDB" id="A0A7S4A0Y5"/>
<protein>
    <submittedName>
        <fullName evidence="5">Uncharacterized protein</fullName>
    </submittedName>
</protein>
<dbReference type="InterPro" id="IPR018181">
    <property type="entry name" value="Heat_shock_70_CS"/>
</dbReference>
<dbReference type="InterPro" id="IPR013126">
    <property type="entry name" value="Hsp_70_fam"/>
</dbReference>
<dbReference type="Proteomes" id="UP000789595">
    <property type="component" value="Unassembled WGS sequence"/>
</dbReference>
<keyword evidence="1" id="KW-0547">Nucleotide-binding</keyword>
<proteinExistence type="predicted"/>
<gene>
    <name evidence="5" type="ORF">PCAL00307_LOCUS15980</name>
    <name evidence="6" type="ORF">PECAL_5P15230</name>
</gene>
<keyword evidence="4" id="KW-0732">Signal</keyword>
<reference evidence="6" key="2">
    <citation type="submission" date="2021-11" db="EMBL/GenBank/DDBJ databases">
        <authorList>
            <consortium name="Genoscope - CEA"/>
            <person name="William W."/>
        </authorList>
    </citation>
    <scope>NUCLEOTIDE SEQUENCE</scope>
</reference>
<evidence type="ECO:0000313" key="5">
    <source>
        <dbReference type="EMBL" id="CAE0700544.1"/>
    </source>
</evidence>
<dbReference type="Gene3D" id="3.90.640.10">
    <property type="entry name" value="Actin, Chain A, domain 4"/>
    <property type="match status" value="1"/>
</dbReference>
<reference evidence="5" key="1">
    <citation type="submission" date="2021-01" db="EMBL/GenBank/DDBJ databases">
        <authorList>
            <person name="Corre E."/>
            <person name="Pelletier E."/>
            <person name="Niang G."/>
            <person name="Scheremetjew M."/>
            <person name="Finn R."/>
            <person name="Kale V."/>
            <person name="Holt S."/>
            <person name="Cochrane G."/>
            <person name="Meng A."/>
            <person name="Brown T."/>
            <person name="Cohen L."/>
        </authorList>
    </citation>
    <scope>NUCLEOTIDE SEQUENCE</scope>
    <source>
        <strain evidence="5">CCMP1756</strain>
    </source>
</reference>
<dbReference type="Gene3D" id="3.30.420.40">
    <property type="match status" value="2"/>
</dbReference>
<name>A0A7S4A0Y5_9STRA</name>
<dbReference type="PROSITE" id="PS00297">
    <property type="entry name" value="HSP70_1"/>
    <property type="match status" value="1"/>
</dbReference>
<accession>A0A7S4A0Y5</accession>
<evidence type="ECO:0000256" key="3">
    <source>
        <dbReference type="SAM" id="MobiDB-lite"/>
    </source>
</evidence>
<dbReference type="InterPro" id="IPR043129">
    <property type="entry name" value="ATPase_NBD"/>
</dbReference>
<evidence type="ECO:0000313" key="6">
    <source>
        <dbReference type="EMBL" id="CAH0376926.1"/>
    </source>
</evidence>
<dbReference type="SUPFAM" id="SSF53067">
    <property type="entry name" value="Actin-like ATPase domain"/>
    <property type="match status" value="2"/>
</dbReference>
<evidence type="ECO:0000313" key="7">
    <source>
        <dbReference type="Proteomes" id="UP000789595"/>
    </source>
</evidence>
<dbReference type="PRINTS" id="PR00301">
    <property type="entry name" value="HEATSHOCK70"/>
</dbReference>
<feature type="signal peptide" evidence="4">
    <location>
        <begin position="1"/>
        <end position="15"/>
    </location>
</feature>
<organism evidence="5">
    <name type="scientific">Pelagomonas calceolata</name>
    <dbReference type="NCBI Taxonomy" id="35677"/>
    <lineage>
        <taxon>Eukaryota</taxon>
        <taxon>Sar</taxon>
        <taxon>Stramenopiles</taxon>
        <taxon>Ochrophyta</taxon>
        <taxon>Pelagophyceae</taxon>
        <taxon>Pelagomonadales</taxon>
        <taxon>Pelagomonadaceae</taxon>
        <taxon>Pelagomonas</taxon>
    </lineage>
</organism>
<dbReference type="PANTHER" id="PTHR19375">
    <property type="entry name" value="HEAT SHOCK PROTEIN 70KDA"/>
    <property type="match status" value="1"/>
</dbReference>
<dbReference type="OrthoDB" id="205600at2759"/>
<dbReference type="EMBL" id="CAKKNE010000005">
    <property type="protein sequence ID" value="CAH0376926.1"/>
    <property type="molecule type" value="Genomic_DNA"/>
</dbReference>
<feature type="region of interest" description="Disordered" evidence="3">
    <location>
        <begin position="307"/>
        <end position="332"/>
    </location>
</feature>
<feature type="chain" id="PRO_5036212333" evidence="4">
    <location>
        <begin position="16"/>
        <end position="490"/>
    </location>
</feature>